<dbReference type="Gene3D" id="1.25.40.10">
    <property type="entry name" value="Tetratricopeptide repeat domain"/>
    <property type="match status" value="1"/>
</dbReference>
<sequence>MHRHTLLQLLHSIVSDSVILQHFTKQEFAIDLFGVKILLDQIDPTGDGTCSVASVRTTRSVAAATTRFEFKQAHFQSAMAKDVVLQDIPAKKFKLKTLEEHRFATRFQEKRVTMKTWRSSLREAHKLVQSGERASLVEALYLLLEIIWLDPSGGNLATVYLDTGSIYLAFDHLEEAAKAYRNSIRLDESNWKARYNLGITTARLQDFVEATRQLEITLKRCPDDIAEEIHAILREIDQIQCTKNLQAFHDTKKARMFTTQYLESQYLVFGAPVPASATLQEDHTVSHRNGLALASTNPHLLDVSQEWQGVLASLLHRLHVSACCQRLNIQDEMLQLDPHRTGGISAQTFEKLVSRITGIPLRETERNELTRMLGNFGATTFHYLSPNSESVKAFGEIQHKGACHALLDWKLYRKRAKRSAKSRDGGLWLWFDLTMVKWIERVLPQLSPKSLALSLIEVLLSYEWLTPMDFAWKWRHLPEPDNFPLLPLADRGVLIYECHRTRSCIEEEASRTLQMFLRRFLVGWKWRRRSRLVGTCHFIQKESRTDFQEDIHLTLARDTLFDQVVAREVFQCVEDIIDDVVVHSRVQLQAYAEEVRWQEIPVRTEQRQKVISAIGEVQTAVKSRDG</sequence>
<protein>
    <submittedName>
        <fullName evidence="2">Uncharacterized protein</fullName>
    </submittedName>
</protein>
<organism evidence="2 3">
    <name type="scientific">Phytophthora citrophthora</name>
    <dbReference type="NCBI Taxonomy" id="4793"/>
    <lineage>
        <taxon>Eukaryota</taxon>
        <taxon>Sar</taxon>
        <taxon>Stramenopiles</taxon>
        <taxon>Oomycota</taxon>
        <taxon>Peronosporomycetes</taxon>
        <taxon>Peronosporales</taxon>
        <taxon>Peronosporaceae</taxon>
        <taxon>Phytophthora</taxon>
    </lineage>
</organism>
<dbReference type="InterPro" id="IPR019734">
    <property type="entry name" value="TPR_rpt"/>
</dbReference>
<dbReference type="EMBL" id="JASMQC010000004">
    <property type="protein sequence ID" value="KAK1946037.1"/>
    <property type="molecule type" value="Genomic_DNA"/>
</dbReference>
<evidence type="ECO:0000313" key="3">
    <source>
        <dbReference type="Proteomes" id="UP001259832"/>
    </source>
</evidence>
<accession>A0AAD9GWG1</accession>
<name>A0AAD9GWG1_9STRA</name>
<keyword evidence="3" id="KW-1185">Reference proteome</keyword>
<dbReference type="InterPro" id="IPR011990">
    <property type="entry name" value="TPR-like_helical_dom_sf"/>
</dbReference>
<evidence type="ECO:0000313" key="2">
    <source>
        <dbReference type="EMBL" id="KAK1946037.1"/>
    </source>
</evidence>
<keyword evidence="1" id="KW-0802">TPR repeat</keyword>
<dbReference type="SMART" id="SM00028">
    <property type="entry name" value="TPR"/>
    <property type="match status" value="2"/>
</dbReference>
<dbReference type="Proteomes" id="UP001259832">
    <property type="component" value="Unassembled WGS sequence"/>
</dbReference>
<evidence type="ECO:0000256" key="1">
    <source>
        <dbReference type="PROSITE-ProRule" id="PRU00339"/>
    </source>
</evidence>
<comment type="caution">
    <text evidence="2">The sequence shown here is derived from an EMBL/GenBank/DDBJ whole genome shotgun (WGS) entry which is preliminary data.</text>
</comment>
<dbReference type="PROSITE" id="PS50005">
    <property type="entry name" value="TPR"/>
    <property type="match status" value="1"/>
</dbReference>
<proteinExistence type="predicted"/>
<reference evidence="2" key="1">
    <citation type="submission" date="2023-08" db="EMBL/GenBank/DDBJ databases">
        <title>Reference Genome Resource for the Citrus Pathogen Phytophthora citrophthora.</title>
        <authorList>
            <person name="Moller H."/>
            <person name="Coetzee B."/>
            <person name="Rose L.J."/>
            <person name="Van Niekerk J.M."/>
        </authorList>
    </citation>
    <scope>NUCLEOTIDE SEQUENCE</scope>
    <source>
        <strain evidence="2">STE-U-9442</strain>
    </source>
</reference>
<feature type="repeat" description="TPR" evidence="1">
    <location>
        <begin position="157"/>
        <end position="190"/>
    </location>
</feature>
<dbReference type="SUPFAM" id="SSF48452">
    <property type="entry name" value="TPR-like"/>
    <property type="match status" value="1"/>
</dbReference>
<gene>
    <name evidence="2" type="ORF">P3T76_003085</name>
</gene>
<dbReference type="AlphaFoldDB" id="A0AAD9GWG1"/>